<dbReference type="GO" id="GO:0071111">
    <property type="term" value="F:cyclic-guanylate-specific phosphodiesterase activity"/>
    <property type="evidence" value="ECO:0007669"/>
    <property type="project" value="InterPro"/>
</dbReference>
<gene>
    <name evidence="3" type="ORF">SAMN04487772_102104</name>
</gene>
<dbReference type="InterPro" id="IPR000160">
    <property type="entry name" value="GGDEF_dom"/>
</dbReference>
<dbReference type="PANTHER" id="PTHR33121:SF79">
    <property type="entry name" value="CYCLIC DI-GMP PHOSPHODIESTERASE PDED-RELATED"/>
    <property type="match status" value="1"/>
</dbReference>
<evidence type="ECO:0000313" key="4">
    <source>
        <dbReference type="Proteomes" id="UP000199800"/>
    </source>
</evidence>
<dbReference type="STRING" id="29364.SAMN04487772_102104"/>
<dbReference type="InterPro" id="IPR001633">
    <property type="entry name" value="EAL_dom"/>
</dbReference>
<organism evidence="3 4">
    <name type="scientific">[Clostridium] polysaccharolyticum</name>
    <dbReference type="NCBI Taxonomy" id="29364"/>
    <lineage>
        <taxon>Bacteria</taxon>
        <taxon>Bacillati</taxon>
        <taxon>Bacillota</taxon>
        <taxon>Clostridia</taxon>
        <taxon>Lachnospirales</taxon>
        <taxon>Lachnospiraceae</taxon>
    </lineage>
</organism>
<dbReference type="OrthoDB" id="9805474at2"/>
<dbReference type="RefSeq" id="WP_092475546.1">
    <property type="nucleotide sequence ID" value="NZ_FOHN01000002.1"/>
</dbReference>
<dbReference type="Pfam" id="PF00563">
    <property type="entry name" value="EAL"/>
    <property type="match status" value="1"/>
</dbReference>
<reference evidence="3 4" key="1">
    <citation type="submission" date="2016-10" db="EMBL/GenBank/DDBJ databases">
        <authorList>
            <person name="de Groot N.N."/>
        </authorList>
    </citation>
    <scope>NUCLEOTIDE SEQUENCE [LARGE SCALE GENOMIC DNA]</scope>
    <source>
        <strain evidence="3 4">DSM 1801</strain>
    </source>
</reference>
<dbReference type="PANTHER" id="PTHR33121">
    <property type="entry name" value="CYCLIC DI-GMP PHOSPHODIESTERASE PDEF"/>
    <property type="match status" value="1"/>
</dbReference>
<dbReference type="SUPFAM" id="SSF55073">
    <property type="entry name" value="Nucleotide cyclase"/>
    <property type="match status" value="1"/>
</dbReference>
<protein>
    <submittedName>
        <fullName evidence="3">EAL domain, c-di-GMP-specific phosphodiesterase class I (Or its enzymatically inactive variant)</fullName>
    </submittedName>
</protein>
<dbReference type="InterPro" id="IPR035919">
    <property type="entry name" value="EAL_sf"/>
</dbReference>
<dbReference type="SMART" id="SM00052">
    <property type="entry name" value="EAL"/>
    <property type="match status" value="1"/>
</dbReference>
<sequence>MKAQGILMEKEALSCFGTENVFSETVEEYMFYLDFHHDTYCISESAMFKFDLPKTKFYSAEELFQNFIYKEELQYVLRCIEKVRDGYAKKDFNCRCYSKQGEIMNINCHLERIVDYPDTSDIIVGCIRQMSLKQIRSKDILLSNTQFILDFCSVTNSQVHTTGYVMKLGIDNIKEINEKYGLHMAEDIMQCTLECIRGFVDDNVRIYKTGADKLVLFAMNGNSSKKAEQLFRCIKGEVNKYNERMQFPVYYTVSAGVAEFDSRVDNYVEQCKKVDFAFNSATRRGKNDICLFEKTEYDRYIMKLDIEEKLRHAVKHNFKGFEVFYQPIVDVNTRKVTGAEALLRWSCEEFGSLPPSVFVPMLEESGLIVPVGRWVMKTAVKQCKEWQTMIPGFRMNINLSYIQLKNSDIAFDVIHQLREHELDSKYVLFELTESGFVETDSTIRHIIKNFQKQKIKLGLDDFGTGYSNLCYLSDLKVHVIKIDRTFVMKAMKSSYHYKLLRHIIDMAHSIHLKVCVEGVETERELQTVEELKPDYIQGYYFGKPVRKENFYEEIM</sequence>
<dbReference type="InterPro" id="IPR050706">
    <property type="entry name" value="Cyclic-di-GMP_PDE-like"/>
</dbReference>
<feature type="domain" description="GGDEF" evidence="2">
    <location>
        <begin position="161"/>
        <end position="294"/>
    </location>
</feature>
<evidence type="ECO:0000259" key="2">
    <source>
        <dbReference type="PROSITE" id="PS50887"/>
    </source>
</evidence>
<dbReference type="Pfam" id="PF00990">
    <property type="entry name" value="GGDEF"/>
    <property type="match status" value="1"/>
</dbReference>
<dbReference type="Proteomes" id="UP000199800">
    <property type="component" value="Unassembled WGS sequence"/>
</dbReference>
<dbReference type="InterPro" id="IPR043128">
    <property type="entry name" value="Rev_trsase/Diguanyl_cyclase"/>
</dbReference>
<feature type="domain" description="EAL" evidence="1">
    <location>
        <begin position="303"/>
        <end position="555"/>
    </location>
</feature>
<keyword evidence="4" id="KW-1185">Reference proteome</keyword>
<dbReference type="SUPFAM" id="SSF141868">
    <property type="entry name" value="EAL domain-like"/>
    <property type="match status" value="1"/>
</dbReference>
<evidence type="ECO:0000259" key="1">
    <source>
        <dbReference type="PROSITE" id="PS50883"/>
    </source>
</evidence>
<name>A0A1H9YMQ0_9FIRM</name>
<dbReference type="PROSITE" id="PS50883">
    <property type="entry name" value="EAL"/>
    <property type="match status" value="1"/>
</dbReference>
<dbReference type="PROSITE" id="PS50887">
    <property type="entry name" value="GGDEF"/>
    <property type="match status" value="1"/>
</dbReference>
<evidence type="ECO:0000313" key="3">
    <source>
        <dbReference type="EMBL" id="SES70336.1"/>
    </source>
</evidence>
<dbReference type="AlphaFoldDB" id="A0A1H9YMQ0"/>
<dbReference type="Gene3D" id="3.20.20.450">
    <property type="entry name" value="EAL domain"/>
    <property type="match status" value="1"/>
</dbReference>
<accession>A0A1H9YMQ0</accession>
<dbReference type="CDD" id="cd01948">
    <property type="entry name" value="EAL"/>
    <property type="match status" value="1"/>
</dbReference>
<dbReference type="EMBL" id="FOHN01000002">
    <property type="protein sequence ID" value="SES70336.1"/>
    <property type="molecule type" value="Genomic_DNA"/>
</dbReference>
<dbReference type="InterPro" id="IPR029787">
    <property type="entry name" value="Nucleotide_cyclase"/>
</dbReference>
<proteinExistence type="predicted"/>
<dbReference type="Gene3D" id="3.30.70.270">
    <property type="match status" value="1"/>
</dbReference>